<reference evidence="3" key="1">
    <citation type="submission" date="2022-10" db="EMBL/GenBank/DDBJ databases">
        <title>The WGS of Solirubrobacter ginsenosidimutans DSM 21036.</title>
        <authorList>
            <person name="Jiang Z."/>
        </authorList>
    </citation>
    <scope>NUCLEOTIDE SEQUENCE</scope>
    <source>
        <strain evidence="3">DSM 21036</strain>
    </source>
</reference>
<evidence type="ECO:0000313" key="4">
    <source>
        <dbReference type="Proteomes" id="UP001149140"/>
    </source>
</evidence>
<evidence type="ECO:0000256" key="1">
    <source>
        <dbReference type="SAM" id="MobiDB-lite"/>
    </source>
</evidence>
<evidence type="ECO:0000259" key="2">
    <source>
        <dbReference type="Pfam" id="PF17991"/>
    </source>
</evidence>
<evidence type="ECO:0000313" key="3">
    <source>
        <dbReference type="EMBL" id="MDA0158854.1"/>
    </source>
</evidence>
<dbReference type="InterPro" id="IPR041017">
    <property type="entry name" value="Thioredoxin_10"/>
</dbReference>
<comment type="caution">
    <text evidence="3">The sequence shown here is derived from an EMBL/GenBank/DDBJ whole genome shotgun (WGS) entry which is preliminary data.</text>
</comment>
<feature type="domain" description="DipZ thioredoxin-like C-terminal" evidence="2">
    <location>
        <begin position="12"/>
        <end position="57"/>
    </location>
</feature>
<organism evidence="3 4">
    <name type="scientific">Solirubrobacter ginsenosidimutans</name>
    <dbReference type="NCBI Taxonomy" id="490573"/>
    <lineage>
        <taxon>Bacteria</taxon>
        <taxon>Bacillati</taxon>
        <taxon>Actinomycetota</taxon>
        <taxon>Thermoleophilia</taxon>
        <taxon>Solirubrobacterales</taxon>
        <taxon>Solirubrobacteraceae</taxon>
        <taxon>Solirubrobacter</taxon>
    </lineage>
</organism>
<dbReference type="AlphaFoldDB" id="A0A9X3MLZ3"/>
<dbReference type="EMBL" id="JAPDOD010000001">
    <property type="protein sequence ID" value="MDA0158854.1"/>
    <property type="molecule type" value="Genomic_DNA"/>
</dbReference>
<proteinExistence type="predicted"/>
<dbReference type="Proteomes" id="UP001149140">
    <property type="component" value="Unassembled WGS sequence"/>
</dbReference>
<accession>A0A9X3MLZ3</accession>
<dbReference type="Pfam" id="PF17991">
    <property type="entry name" value="Thioredoxin_10"/>
    <property type="match status" value="1"/>
</dbReference>
<gene>
    <name evidence="3" type="ORF">OM076_01145</name>
</gene>
<dbReference type="Gene3D" id="2.60.120.260">
    <property type="entry name" value="Galactose-binding domain-like"/>
    <property type="match status" value="1"/>
</dbReference>
<protein>
    <recommendedName>
        <fullName evidence="2">DipZ thioredoxin-like C-terminal domain-containing protein</fullName>
    </recommendedName>
</protein>
<keyword evidence="4" id="KW-1185">Reference proteome</keyword>
<feature type="region of interest" description="Disordered" evidence="1">
    <location>
        <begin position="1"/>
        <end position="20"/>
    </location>
</feature>
<name>A0A9X3MLZ3_9ACTN</name>
<sequence>MGAENVASDQAGDQDGHGVLREDRMYQMVRQHDAVHDRTLEITFLEPGAEAYAFTFG</sequence>